<dbReference type="GO" id="GO:0016787">
    <property type="term" value="F:hydrolase activity"/>
    <property type="evidence" value="ECO:0007669"/>
    <property type="project" value="UniProtKB-KW"/>
</dbReference>
<comment type="similarity">
    <text evidence="1">Belongs to the isochorismatase family.</text>
</comment>
<dbReference type="SUPFAM" id="SSF52499">
    <property type="entry name" value="Isochorismatase-like hydrolases"/>
    <property type="match status" value="1"/>
</dbReference>
<dbReference type="Proteomes" id="UP000219775">
    <property type="component" value="Unassembled WGS sequence"/>
</dbReference>
<feature type="domain" description="Isochorismatase-like" evidence="3">
    <location>
        <begin position="6"/>
        <end position="145"/>
    </location>
</feature>
<evidence type="ECO:0000256" key="1">
    <source>
        <dbReference type="ARBA" id="ARBA00006336"/>
    </source>
</evidence>
<evidence type="ECO:0000313" key="4">
    <source>
        <dbReference type="EMBL" id="PEM69139.1"/>
    </source>
</evidence>
<dbReference type="InterPro" id="IPR036380">
    <property type="entry name" value="Isochorismatase-like_sf"/>
</dbReference>
<proteinExistence type="inferred from homology"/>
<name>A0A2B5RVU5_9BACI</name>
<evidence type="ECO:0000313" key="5">
    <source>
        <dbReference type="Proteomes" id="UP000219775"/>
    </source>
</evidence>
<gene>
    <name evidence="4" type="ORF">CN613_12870</name>
</gene>
<dbReference type="PANTHER" id="PTHR43540:SF14">
    <property type="entry name" value="ISOCHORISMATASE"/>
    <property type="match status" value="1"/>
</dbReference>
<dbReference type="AlphaFoldDB" id="A0A2B5RVU5"/>
<dbReference type="Gene3D" id="3.40.50.850">
    <property type="entry name" value="Isochorismatase-like"/>
    <property type="match status" value="1"/>
</dbReference>
<dbReference type="Pfam" id="PF00857">
    <property type="entry name" value="Isochorismatase"/>
    <property type="match status" value="1"/>
</dbReference>
<dbReference type="InterPro" id="IPR050272">
    <property type="entry name" value="Isochorismatase-like_hydrls"/>
</dbReference>
<dbReference type="PANTHER" id="PTHR43540">
    <property type="entry name" value="PEROXYUREIDOACRYLATE/UREIDOACRYLATE AMIDOHYDROLASE-RELATED"/>
    <property type="match status" value="1"/>
</dbReference>
<dbReference type="RefSeq" id="WP_097847623.1">
    <property type="nucleotide sequence ID" value="NZ_NUBH01000144.1"/>
</dbReference>
<protein>
    <submittedName>
        <fullName evidence="4">Cysteine hydrolase</fullName>
    </submittedName>
</protein>
<dbReference type="InterPro" id="IPR000868">
    <property type="entry name" value="Isochorismatase-like_dom"/>
</dbReference>
<evidence type="ECO:0000259" key="3">
    <source>
        <dbReference type="Pfam" id="PF00857"/>
    </source>
</evidence>
<sequence length="176" mass="19977">MRRDCAALLIIDVQTGSFQEKQPLYKGKELLENIQLLISKARSAQAPIFYMKYNGKTGSPLEPKTLGWGIHKSITPLTEDIVIKKNHPDSFHRTNLQQELDERNITQIVVTGIQSEICVDATCRRAYSLGYDLTLVEDGHSTYDSTILSASQIIDHHNQVIGQWFAHVKPAERIRF</sequence>
<evidence type="ECO:0000256" key="2">
    <source>
        <dbReference type="ARBA" id="ARBA00022801"/>
    </source>
</evidence>
<accession>A0A2B5RVU5</accession>
<comment type="caution">
    <text evidence="4">The sequence shown here is derived from an EMBL/GenBank/DDBJ whole genome shotgun (WGS) entry which is preliminary data.</text>
</comment>
<reference evidence="4 5" key="1">
    <citation type="submission" date="2017-09" db="EMBL/GenBank/DDBJ databases">
        <title>Large-scale bioinformatics analysis of Bacillus genomes uncovers conserved roles of natural products in bacterial physiology.</title>
        <authorList>
            <consortium name="Agbiome Team Llc"/>
            <person name="Bleich R.M."/>
            <person name="Grubbs K.J."/>
            <person name="Santa Maria K.C."/>
            <person name="Allen S.E."/>
            <person name="Farag S."/>
            <person name="Shank E.A."/>
            <person name="Bowers A."/>
        </authorList>
    </citation>
    <scope>NUCLEOTIDE SEQUENCE [LARGE SCALE GENOMIC DNA]</scope>
    <source>
        <strain evidence="4 5">AFS009893</strain>
    </source>
</reference>
<keyword evidence="2 4" id="KW-0378">Hydrolase</keyword>
<dbReference type="CDD" id="cd01014">
    <property type="entry name" value="nicotinamidase_related"/>
    <property type="match status" value="1"/>
</dbReference>
<organism evidence="4 5">
    <name type="scientific">Bacillus pseudomycoides</name>
    <dbReference type="NCBI Taxonomy" id="64104"/>
    <lineage>
        <taxon>Bacteria</taxon>
        <taxon>Bacillati</taxon>
        <taxon>Bacillota</taxon>
        <taxon>Bacilli</taxon>
        <taxon>Bacillales</taxon>
        <taxon>Bacillaceae</taxon>
        <taxon>Bacillus</taxon>
        <taxon>Bacillus cereus group</taxon>
    </lineage>
</organism>
<dbReference type="EMBL" id="NUDP01000042">
    <property type="protein sequence ID" value="PEM69139.1"/>
    <property type="molecule type" value="Genomic_DNA"/>
</dbReference>